<dbReference type="InterPro" id="IPR029066">
    <property type="entry name" value="PLP-binding_barrel"/>
</dbReference>
<dbReference type="InterPro" id="IPR009006">
    <property type="entry name" value="Ala_racemase/Decarboxylase_C"/>
</dbReference>
<evidence type="ECO:0000313" key="9">
    <source>
        <dbReference type="Proteomes" id="UP001595607"/>
    </source>
</evidence>
<dbReference type="CDD" id="cd00430">
    <property type="entry name" value="PLPDE_III_AR"/>
    <property type="match status" value="1"/>
</dbReference>
<dbReference type="EC" id="5.1.1.1" evidence="3 6"/>
<dbReference type="PANTHER" id="PTHR30511">
    <property type="entry name" value="ALANINE RACEMASE"/>
    <property type="match status" value="1"/>
</dbReference>
<accession>A0ABV7M7Y9</accession>
<feature type="binding site" evidence="6">
    <location>
        <position position="124"/>
    </location>
    <ligand>
        <name>substrate</name>
    </ligand>
</feature>
<comment type="cofactor">
    <cofactor evidence="2 6">
        <name>pyridoxal 5'-phosphate</name>
        <dbReference type="ChEBI" id="CHEBI:597326"/>
    </cofactor>
</comment>
<comment type="pathway">
    <text evidence="6">Amino-acid biosynthesis; D-alanine biosynthesis; D-alanine from L-alanine: step 1/1.</text>
</comment>
<dbReference type="Proteomes" id="UP001595607">
    <property type="component" value="Unassembled WGS sequence"/>
</dbReference>
<comment type="function">
    <text evidence="6">Catalyzes the interconversion of L-alanine and D-alanine. May also act on other amino acids.</text>
</comment>
<dbReference type="SMART" id="SM01005">
    <property type="entry name" value="Ala_racemase_C"/>
    <property type="match status" value="1"/>
</dbReference>
<dbReference type="SUPFAM" id="SSF50621">
    <property type="entry name" value="Alanine racemase C-terminal domain-like"/>
    <property type="match status" value="1"/>
</dbReference>
<feature type="domain" description="Alanine racemase C-terminal" evidence="7">
    <location>
        <begin position="221"/>
        <end position="345"/>
    </location>
</feature>
<comment type="catalytic activity">
    <reaction evidence="1 6">
        <text>L-alanine = D-alanine</text>
        <dbReference type="Rhea" id="RHEA:20249"/>
        <dbReference type="ChEBI" id="CHEBI:57416"/>
        <dbReference type="ChEBI" id="CHEBI:57972"/>
        <dbReference type="EC" id="5.1.1.1"/>
    </reaction>
</comment>
<protein>
    <recommendedName>
        <fullName evidence="3 6">Alanine racemase</fullName>
        <ecNumber evidence="3 6">5.1.1.1</ecNumber>
    </recommendedName>
</protein>
<dbReference type="InterPro" id="IPR000821">
    <property type="entry name" value="Ala_racemase"/>
</dbReference>
<dbReference type="Gene3D" id="3.20.20.10">
    <property type="entry name" value="Alanine racemase"/>
    <property type="match status" value="1"/>
</dbReference>
<dbReference type="SUPFAM" id="SSF51419">
    <property type="entry name" value="PLP-binding barrel"/>
    <property type="match status" value="1"/>
</dbReference>
<feature type="active site" description="Proton acceptor; specific for D-alanine" evidence="6">
    <location>
        <position position="37"/>
    </location>
</feature>
<dbReference type="InterPro" id="IPR011079">
    <property type="entry name" value="Ala_racemase_C"/>
</dbReference>
<evidence type="ECO:0000256" key="3">
    <source>
        <dbReference type="ARBA" id="ARBA00013089"/>
    </source>
</evidence>
<evidence type="ECO:0000259" key="7">
    <source>
        <dbReference type="SMART" id="SM01005"/>
    </source>
</evidence>
<dbReference type="EMBL" id="JBHRVA010000002">
    <property type="protein sequence ID" value="MFC3301486.1"/>
    <property type="molecule type" value="Genomic_DNA"/>
</dbReference>
<keyword evidence="5 6" id="KW-0413">Isomerase</keyword>
<dbReference type="PANTHER" id="PTHR30511:SF0">
    <property type="entry name" value="ALANINE RACEMASE, CATABOLIC-RELATED"/>
    <property type="match status" value="1"/>
</dbReference>
<sequence length="347" mass="37883">MYEDFRPRLTVDLGALRRNLKTVRQLRPQAELMPVVKADCYGLGAEQLLPVMMEEDCSTFFVAYPEEATVLRRVATTGVFYVFGAAPGTGPYNEHCRPLHYRADDLRAWSGGSCGVQIEIGMNRLGMRLDELEGLEPREDVKLVLAHMSDASDEHSARNEEQRTRFDEIVRGLQAKFPKAKFSLSSTGNLMLEGVRQEDAVRPGIGLYGASPGTQDPLEPIATLEARVLSVHDVPAGERVGYGGRWTAERPSVIATLGTGYADGLPRSLENSGKVWLGNGQRTIVGAVSMDLITVDVTDAPGVKVGEWAEIFGPNLAVDALAREAGTIGYELFTSIHGRTQRVYTSG</sequence>
<feature type="active site" description="Proton acceptor; specific for L-alanine" evidence="6">
    <location>
        <position position="242"/>
    </location>
</feature>
<evidence type="ECO:0000313" key="8">
    <source>
        <dbReference type="EMBL" id="MFC3301486.1"/>
    </source>
</evidence>
<keyword evidence="9" id="KW-1185">Reference proteome</keyword>
<keyword evidence="4 6" id="KW-0663">Pyridoxal phosphate</keyword>
<evidence type="ECO:0000256" key="2">
    <source>
        <dbReference type="ARBA" id="ARBA00001933"/>
    </source>
</evidence>
<gene>
    <name evidence="8" type="ORF">ACFONP_01920</name>
</gene>
<reference evidence="9" key="1">
    <citation type="journal article" date="2019" name="Int. J. Syst. Evol. Microbiol.">
        <title>The Global Catalogue of Microorganisms (GCM) 10K type strain sequencing project: providing services to taxonomists for standard genome sequencing and annotation.</title>
        <authorList>
            <consortium name="The Broad Institute Genomics Platform"/>
            <consortium name="The Broad Institute Genome Sequencing Center for Infectious Disease"/>
            <person name="Wu L."/>
            <person name="Ma J."/>
        </authorList>
    </citation>
    <scope>NUCLEOTIDE SEQUENCE [LARGE SCALE GENOMIC DNA]</scope>
    <source>
        <strain evidence="9">KCTC 22245</strain>
    </source>
</reference>
<comment type="similarity">
    <text evidence="6">Belongs to the alanine racemase family.</text>
</comment>
<dbReference type="PRINTS" id="PR00992">
    <property type="entry name" value="ALARACEMASE"/>
</dbReference>
<evidence type="ECO:0000256" key="4">
    <source>
        <dbReference type="ARBA" id="ARBA00022898"/>
    </source>
</evidence>
<evidence type="ECO:0000256" key="1">
    <source>
        <dbReference type="ARBA" id="ARBA00000316"/>
    </source>
</evidence>
<evidence type="ECO:0000256" key="6">
    <source>
        <dbReference type="HAMAP-Rule" id="MF_01201"/>
    </source>
</evidence>
<comment type="caution">
    <text evidence="8">The sequence shown here is derived from an EMBL/GenBank/DDBJ whole genome shotgun (WGS) entry which is preliminary data.</text>
</comment>
<proteinExistence type="inferred from homology"/>
<dbReference type="HAMAP" id="MF_01201">
    <property type="entry name" value="Ala_racemase"/>
    <property type="match status" value="1"/>
</dbReference>
<feature type="modified residue" description="N6-(pyridoxal phosphate)lysine" evidence="6">
    <location>
        <position position="37"/>
    </location>
</feature>
<name>A0ABV7M7Y9_9PROT</name>
<evidence type="ECO:0000256" key="5">
    <source>
        <dbReference type="ARBA" id="ARBA00023235"/>
    </source>
</evidence>
<dbReference type="InterPro" id="IPR001608">
    <property type="entry name" value="Ala_racemase_N"/>
</dbReference>
<dbReference type="Pfam" id="PF01168">
    <property type="entry name" value="Ala_racemase_N"/>
    <property type="match status" value="1"/>
</dbReference>
<dbReference type="Pfam" id="PF00842">
    <property type="entry name" value="Ala_racemase_C"/>
    <property type="match status" value="1"/>
</dbReference>
<feature type="binding site" evidence="6">
    <location>
        <position position="290"/>
    </location>
    <ligand>
        <name>substrate</name>
    </ligand>
</feature>
<dbReference type="Gene3D" id="2.40.37.10">
    <property type="entry name" value="Lyase, Ornithine Decarboxylase, Chain A, domain 1"/>
    <property type="match status" value="1"/>
</dbReference>
<dbReference type="RefSeq" id="WP_189572563.1">
    <property type="nucleotide sequence ID" value="NZ_BMXU01000001.1"/>
</dbReference>
<organism evidence="8 9">
    <name type="scientific">Parvularcula lutaonensis</name>
    <dbReference type="NCBI Taxonomy" id="491923"/>
    <lineage>
        <taxon>Bacteria</taxon>
        <taxon>Pseudomonadati</taxon>
        <taxon>Pseudomonadota</taxon>
        <taxon>Alphaproteobacteria</taxon>
        <taxon>Parvularculales</taxon>
        <taxon>Parvularculaceae</taxon>
        <taxon>Parvularcula</taxon>
    </lineage>
</organism>